<dbReference type="Gene3D" id="3.40.710.10">
    <property type="entry name" value="DD-peptidase/beta-lactamase superfamily"/>
    <property type="match status" value="1"/>
</dbReference>
<dbReference type="InterPro" id="IPR001466">
    <property type="entry name" value="Beta-lactam-related"/>
</dbReference>
<dbReference type="EMBL" id="JAEUGD010000024">
    <property type="protein sequence ID" value="MBL6446355.1"/>
    <property type="molecule type" value="Genomic_DNA"/>
</dbReference>
<dbReference type="InterPro" id="IPR050491">
    <property type="entry name" value="AmpC-like"/>
</dbReference>
<gene>
    <name evidence="2" type="ORF">JMN32_08550</name>
</gene>
<protein>
    <submittedName>
        <fullName evidence="2">Beta-lactamase family protein</fullName>
    </submittedName>
</protein>
<evidence type="ECO:0000313" key="3">
    <source>
        <dbReference type="Proteomes" id="UP000614216"/>
    </source>
</evidence>
<accession>A0A937FXT9</accession>
<proteinExistence type="predicted"/>
<dbReference type="RefSeq" id="WP_202855903.1">
    <property type="nucleotide sequence ID" value="NZ_JAEUGD010000024.1"/>
</dbReference>
<keyword evidence="3" id="KW-1185">Reference proteome</keyword>
<dbReference type="InterPro" id="IPR012338">
    <property type="entry name" value="Beta-lactam/transpept-like"/>
</dbReference>
<dbReference type="PANTHER" id="PTHR46825:SF9">
    <property type="entry name" value="BETA-LACTAMASE-RELATED DOMAIN-CONTAINING PROTEIN"/>
    <property type="match status" value="1"/>
</dbReference>
<reference evidence="2" key="1">
    <citation type="submission" date="2021-01" db="EMBL/GenBank/DDBJ databases">
        <title>Fulvivirga kasyanovii gen. nov., sp nov., a novel member of the phylum Bacteroidetes isolated from seawater in a mussel farm.</title>
        <authorList>
            <person name="Zhao L.-H."/>
            <person name="Wang Z.-J."/>
        </authorList>
    </citation>
    <scope>NUCLEOTIDE SEQUENCE</scope>
    <source>
        <strain evidence="2">29W222</strain>
    </source>
</reference>
<comment type="caution">
    <text evidence="2">The sequence shown here is derived from an EMBL/GenBank/DDBJ whole genome shotgun (WGS) entry which is preliminary data.</text>
</comment>
<dbReference type="Proteomes" id="UP000614216">
    <property type="component" value="Unassembled WGS sequence"/>
</dbReference>
<feature type="domain" description="Beta-lactamase-related" evidence="1">
    <location>
        <begin position="43"/>
        <end position="327"/>
    </location>
</feature>
<evidence type="ECO:0000313" key="2">
    <source>
        <dbReference type="EMBL" id="MBL6446355.1"/>
    </source>
</evidence>
<name>A0A937FXT9_9BACT</name>
<dbReference type="PANTHER" id="PTHR46825">
    <property type="entry name" value="D-ALANYL-D-ALANINE-CARBOXYPEPTIDASE/ENDOPEPTIDASE AMPH"/>
    <property type="match status" value="1"/>
</dbReference>
<dbReference type="AlphaFoldDB" id="A0A937FXT9"/>
<dbReference type="SUPFAM" id="SSF56601">
    <property type="entry name" value="beta-lactamase/transpeptidase-like"/>
    <property type="match status" value="1"/>
</dbReference>
<organism evidence="2 3">
    <name type="scientific">Fulvivirga marina</name>
    <dbReference type="NCBI Taxonomy" id="2494733"/>
    <lineage>
        <taxon>Bacteria</taxon>
        <taxon>Pseudomonadati</taxon>
        <taxon>Bacteroidota</taxon>
        <taxon>Cytophagia</taxon>
        <taxon>Cytophagales</taxon>
        <taxon>Fulvivirgaceae</taxon>
        <taxon>Fulvivirga</taxon>
    </lineage>
</organism>
<evidence type="ECO:0000259" key="1">
    <source>
        <dbReference type="Pfam" id="PF00144"/>
    </source>
</evidence>
<sequence length="358" mass="40848">MNRSNDLHCIKKVNKKKVKYGDDYSTEIDNLILKTFPRSFNGVVHISQNGINKYLRAHGYSDFKTKKLIDINDNFRIQSITKQITAVLILKEAERGKINLENPIGCYLPKIRQKWAETVTVHQLLNMTSGITDIEIPLAFEPGTNFYYSNPAYILLGGIIESITGTTYSEKANCLLEELRMYNSFCYEIDNNSHQVINGHFLSKDEHHIVHLQNLGVTKKSWPDFVSGCGIISNTKDLCIWNTKLHGGKLLRPETYRLMTTYNIKMQTDAFGKEKVGYGYGVIVDDNNHVKLIGHMGRGAGFVSIMFYIPKTDVNVIVFENVYNENESIVYHFEDKIREVVMNSSLATIHETTTPLSF</sequence>
<dbReference type="Pfam" id="PF00144">
    <property type="entry name" value="Beta-lactamase"/>
    <property type="match status" value="1"/>
</dbReference>